<keyword evidence="1" id="KW-1185">Reference proteome</keyword>
<evidence type="ECO:0000313" key="1">
    <source>
        <dbReference type="Proteomes" id="UP000492821"/>
    </source>
</evidence>
<proteinExistence type="predicted"/>
<organism evidence="1 2">
    <name type="scientific">Panagrellus redivivus</name>
    <name type="common">Microworm</name>
    <dbReference type="NCBI Taxonomy" id="6233"/>
    <lineage>
        <taxon>Eukaryota</taxon>
        <taxon>Metazoa</taxon>
        <taxon>Ecdysozoa</taxon>
        <taxon>Nematoda</taxon>
        <taxon>Chromadorea</taxon>
        <taxon>Rhabditida</taxon>
        <taxon>Tylenchina</taxon>
        <taxon>Panagrolaimomorpha</taxon>
        <taxon>Panagrolaimoidea</taxon>
        <taxon>Panagrolaimidae</taxon>
        <taxon>Panagrellus</taxon>
    </lineage>
</organism>
<reference evidence="2" key="2">
    <citation type="submission" date="2020-10" db="UniProtKB">
        <authorList>
            <consortium name="WormBaseParasite"/>
        </authorList>
    </citation>
    <scope>IDENTIFICATION</scope>
</reference>
<accession>A0A7E4WDV3</accession>
<evidence type="ECO:0000313" key="2">
    <source>
        <dbReference type="WBParaSite" id="Pan_g9807.t1"/>
    </source>
</evidence>
<protein>
    <submittedName>
        <fullName evidence="2">DDE Tnp4 domain-containing protein</fullName>
    </submittedName>
</protein>
<dbReference type="WBParaSite" id="Pan_g9807.t1">
    <property type="protein sequence ID" value="Pan_g9807.t1"/>
    <property type="gene ID" value="Pan_g9807"/>
</dbReference>
<dbReference type="Proteomes" id="UP000492821">
    <property type="component" value="Unassembled WGS sequence"/>
</dbReference>
<dbReference type="AlphaFoldDB" id="A0A7E4WDV3"/>
<sequence>MTELKTHLLYEVLDLAFKKKIKATIRHQLLLDVPKFWKFDGPQDTCALAISSSHGYRMVAYIVKHIATWVSGKTEFRCGFALNQHIFAPILSFSSEYHIRRIMNLAGRYCTKVESFKYRDKGIGHFCDGLAYNNSLCATDVADDQRLFTAYMKGRTFVKSLLCCLTEFTEQFHCLKHIGDAVIGSLVIDGFFKSSAAACILLKGLKIESLHILPNICQTKLSRDIFYRTTPQLKYMKRFRCGNKIDIGLTTKMLKRYHIDDVFFDDVRFVKKLMMPFEDIVQSVKQAMDALWKAVEKNKGTRIRINCNLAQRFLHPSPTAMIVYLHEQLPDFETDYDGCIECKYSKTVGLKSLNVFLGFFLS</sequence>
<reference evidence="1" key="1">
    <citation type="journal article" date="2013" name="Genetics">
        <title>The draft genome and transcriptome of Panagrellus redivivus are shaped by the harsh demands of a free-living lifestyle.</title>
        <authorList>
            <person name="Srinivasan J."/>
            <person name="Dillman A.R."/>
            <person name="Macchietto M.G."/>
            <person name="Heikkinen L."/>
            <person name="Lakso M."/>
            <person name="Fracchia K.M."/>
            <person name="Antoshechkin I."/>
            <person name="Mortazavi A."/>
            <person name="Wong G."/>
            <person name="Sternberg P.W."/>
        </authorList>
    </citation>
    <scope>NUCLEOTIDE SEQUENCE [LARGE SCALE GENOMIC DNA]</scope>
    <source>
        <strain evidence="1">MT8872</strain>
    </source>
</reference>
<name>A0A7E4WDV3_PANRE</name>